<evidence type="ECO:0000256" key="4">
    <source>
        <dbReference type="SAM" id="MobiDB-lite"/>
    </source>
</evidence>
<keyword evidence="7" id="KW-1185">Reference proteome</keyword>
<sequence>MNTELSSYRRQIGCNHNRQLQPGSVNRNPAARNDANNSRTSPLRCMSLLIIVLLLISQIAQALAAPPAVARGQHGPPSRGAHRQTDMCSAFPERKFRARGACLGRGTHARATRISQPERHRAAFGRTRRLSRRVAKDYINQKDSCGWTPLMISTQWPDPTLCSILLNVTGINVNLTNAYHQSALWLATAHGKMVVFKRLLHCQDVDVNIADIDGNTPLMECVRQGKYHRMRRLLQNGRLNLNLQDKWYKAALMLAIEYRWPQMFDELLAYNGLNTSLDDYLGKTVLHLAVESRNLTYVQKLMAKSTDEINATDYDGNTPLHKATCAGKQAIAEQLLTAKGINVTLKNRHGEDAQYCAAPLEHFDTN</sequence>
<feature type="compositionally biased region" description="Polar residues" evidence="4">
    <location>
        <begin position="13"/>
        <end position="25"/>
    </location>
</feature>
<evidence type="ECO:0000256" key="2">
    <source>
        <dbReference type="ARBA" id="ARBA00023043"/>
    </source>
</evidence>
<organism evidence="6 7">
    <name type="scientific">Glossina pallidipes</name>
    <name type="common">Tsetse fly</name>
    <dbReference type="NCBI Taxonomy" id="7398"/>
    <lineage>
        <taxon>Eukaryota</taxon>
        <taxon>Metazoa</taxon>
        <taxon>Ecdysozoa</taxon>
        <taxon>Arthropoda</taxon>
        <taxon>Hexapoda</taxon>
        <taxon>Insecta</taxon>
        <taxon>Pterygota</taxon>
        <taxon>Neoptera</taxon>
        <taxon>Endopterygota</taxon>
        <taxon>Diptera</taxon>
        <taxon>Brachycera</taxon>
        <taxon>Muscomorpha</taxon>
        <taxon>Hippoboscoidea</taxon>
        <taxon>Glossinidae</taxon>
        <taxon>Glossina</taxon>
    </lineage>
</organism>
<dbReference type="AlphaFoldDB" id="A0A1A9ZYT8"/>
<dbReference type="STRING" id="7398.A0A1A9ZYT8"/>
<keyword evidence="1" id="KW-0677">Repeat</keyword>
<keyword evidence="5" id="KW-0472">Membrane</keyword>
<dbReference type="PANTHER" id="PTHR24173">
    <property type="entry name" value="ANKYRIN REPEAT CONTAINING"/>
    <property type="match status" value="1"/>
</dbReference>
<dbReference type="InterPro" id="IPR002110">
    <property type="entry name" value="Ankyrin_rpt"/>
</dbReference>
<dbReference type="Gene3D" id="1.25.40.20">
    <property type="entry name" value="Ankyrin repeat-containing domain"/>
    <property type="match status" value="2"/>
</dbReference>
<keyword evidence="5" id="KW-1133">Transmembrane helix</keyword>
<keyword evidence="5" id="KW-0812">Transmembrane</keyword>
<dbReference type="SMART" id="SM00248">
    <property type="entry name" value="ANK"/>
    <property type="match status" value="5"/>
</dbReference>
<dbReference type="Pfam" id="PF12796">
    <property type="entry name" value="Ank_2"/>
    <property type="match status" value="2"/>
</dbReference>
<feature type="repeat" description="ANK" evidence="3">
    <location>
        <begin position="315"/>
        <end position="348"/>
    </location>
</feature>
<evidence type="ECO:0000256" key="5">
    <source>
        <dbReference type="SAM" id="Phobius"/>
    </source>
</evidence>
<evidence type="ECO:0000256" key="3">
    <source>
        <dbReference type="PROSITE-ProRule" id="PRU00023"/>
    </source>
</evidence>
<name>A0A1A9ZYT8_GLOPL</name>
<proteinExistence type="predicted"/>
<protein>
    <submittedName>
        <fullName evidence="6">Uncharacterized protein</fullName>
    </submittedName>
</protein>
<feature type="transmembrane region" description="Helical" evidence="5">
    <location>
        <begin position="48"/>
        <end position="69"/>
    </location>
</feature>
<feature type="compositionally biased region" description="Low complexity" evidence="4">
    <location>
        <begin position="26"/>
        <end position="38"/>
    </location>
</feature>
<dbReference type="PROSITE" id="PS50297">
    <property type="entry name" value="ANK_REP_REGION"/>
    <property type="match status" value="1"/>
</dbReference>
<dbReference type="InterPro" id="IPR036770">
    <property type="entry name" value="Ankyrin_rpt-contain_sf"/>
</dbReference>
<dbReference type="PANTHER" id="PTHR24173:SF74">
    <property type="entry name" value="ANKYRIN REPEAT DOMAIN-CONTAINING PROTEIN 16"/>
    <property type="match status" value="1"/>
</dbReference>
<evidence type="ECO:0000313" key="7">
    <source>
        <dbReference type="Proteomes" id="UP000092445"/>
    </source>
</evidence>
<feature type="region of interest" description="Disordered" evidence="4">
    <location>
        <begin position="13"/>
        <end position="38"/>
    </location>
</feature>
<reference evidence="7" key="1">
    <citation type="submission" date="2014-03" db="EMBL/GenBank/DDBJ databases">
        <authorList>
            <person name="Aksoy S."/>
            <person name="Warren W."/>
            <person name="Wilson R.K."/>
        </authorList>
    </citation>
    <scope>NUCLEOTIDE SEQUENCE [LARGE SCALE GENOMIC DNA]</scope>
    <source>
        <strain evidence="7">IAEA</strain>
    </source>
</reference>
<dbReference type="PROSITE" id="PS50088">
    <property type="entry name" value="ANK_REPEAT"/>
    <property type="match status" value="1"/>
</dbReference>
<evidence type="ECO:0000313" key="6">
    <source>
        <dbReference type="EnsemblMetazoa" id="GPAI029206-PA"/>
    </source>
</evidence>
<dbReference type="Proteomes" id="UP000092445">
    <property type="component" value="Unassembled WGS sequence"/>
</dbReference>
<evidence type="ECO:0000256" key="1">
    <source>
        <dbReference type="ARBA" id="ARBA00022737"/>
    </source>
</evidence>
<dbReference type="SUPFAM" id="SSF48403">
    <property type="entry name" value="Ankyrin repeat"/>
    <property type="match status" value="1"/>
</dbReference>
<keyword evidence="2 3" id="KW-0040">ANK repeat</keyword>
<dbReference type="VEuPathDB" id="VectorBase:GPAI029206"/>
<reference evidence="6" key="2">
    <citation type="submission" date="2020-05" db="UniProtKB">
        <authorList>
            <consortium name="EnsemblMetazoa"/>
        </authorList>
    </citation>
    <scope>IDENTIFICATION</scope>
    <source>
        <strain evidence="6">IAEA</strain>
    </source>
</reference>
<accession>A0A1A9ZYT8</accession>
<dbReference type="EnsemblMetazoa" id="GPAI029206-RA">
    <property type="protein sequence ID" value="GPAI029206-PA"/>
    <property type="gene ID" value="GPAI029206"/>
</dbReference>